<evidence type="ECO:0008006" key="5">
    <source>
        <dbReference type="Google" id="ProtNLM"/>
    </source>
</evidence>
<feature type="compositionally biased region" description="Polar residues" evidence="1">
    <location>
        <begin position="246"/>
        <end position="263"/>
    </location>
</feature>
<proteinExistence type="predicted"/>
<reference evidence="3 4" key="1">
    <citation type="submission" date="2016-11" db="EMBL/GenBank/DDBJ databases">
        <authorList>
            <person name="Jaros S."/>
            <person name="Januszkiewicz K."/>
            <person name="Wedrychowicz H."/>
        </authorList>
    </citation>
    <scope>NUCLEOTIDE SEQUENCE [LARGE SCALE GENOMIC DNA]</scope>
    <source>
        <strain evidence="3 4">GAS95</strain>
    </source>
</reference>
<sequence>MITNPIVQPKVAIVASLLIGALTLAAFLLRPDTGRQPAEQSGFGHRDASSAAGPEGPRSTALASGKVAAQSQSDADVAVVLDAVRTSLKRDDLASARVLLGAEQALYANDPRVIALQRELQAREEAGGHGMAVEPTVAGSAPPPASSRSSRYVARYAARAEHAHGASPRSRERAGSPVEYAGSGHVLPTEAVSDPGMRRSAPSVVPANPETDSTALRVVPSAVATSSSSSSSSSSSQSGALPPPLTQASQNNPSAQTVQSAQGAQPDSTTTTPAPPGASTQAPKTRAQVRMEVEQARADGALPRFGNPDPAGPGGAPSRISHAVVLDW</sequence>
<feature type="compositionally biased region" description="Low complexity" evidence="1">
    <location>
        <begin position="264"/>
        <end position="283"/>
    </location>
</feature>
<protein>
    <recommendedName>
        <fullName evidence="5">DUF4148 domain-containing protein</fullName>
    </recommendedName>
</protein>
<dbReference type="EMBL" id="FSRU01000001">
    <property type="protein sequence ID" value="SIO10651.1"/>
    <property type="molecule type" value="Genomic_DNA"/>
</dbReference>
<feature type="transmembrane region" description="Helical" evidence="2">
    <location>
        <begin position="12"/>
        <end position="29"/>
    </location>
</feature>
<feature type="compositionally biased region" description="Basic and acidic residues" evidence="1">
    <location>
        <begin position="158"/>
        <end position="174"/>
    </location>
</feature>
<dbReference type="OrthoDB" id="9089849at2"/>
<feature type="compositionally biased region" description="Low complexity" evidence="1">
    <location>
        <begin position="146"/>
        <end position="157"/>
    </location>
</feature>
<feature type="region of interest" description="Disordered" evidence="1">
    <location>
        <begin position="125"/>
        <end position="328"/>
    </location>
</feature>
<keyword evidence="2" id="KW-0472">Membrane</keyword>
<keyword evidence="2" id="KW-1133">Transmembrane helix</keyword>
<evidence type="ECO:0000313" key="3">
    <source>
        <dbReference type="EMBL" id="SIO10651.1"/>
    </source>
</evidence>
<accession>A0A1N6GST7</accession>
<evidence type="ECO:0000313" key="4">
    <source>
        <dbReference type="Proteomes" id="UP000185151"/>
    </source>
</evidence>
<gene>
    <name evidence="3" type="ORF">SAMN05444165_0948</name>
</gene>
<name>A0A1N6GST7_9BURK</name>
<evidence type="ECO:0000256" key="1">
    <source>
        <dbReference type="SAM" id="MobiDB-lite"/>
    </source>
</evidence>
<feature type="compositionally biased region" description="Low complexity" evidence="1">
    <location>
        <begin position="226"/>
        <end position="238"/>
    </location>
</feature>
<evidence type="ECO:0000256" key="2">
    <source>
        <dbReference type="SAM" id="Phobius"/>
    </source>
</evidence>
<keyword evidence="2" id="KW-0812">Transmembrane</keyword>
<keyword evidence="4" id="KW-1185">Reference proteome</keyword>
<dbReference type="Proteomes" id="UP000185151">
    <property type="component" value="Unassembled WGS sequence"/>
</dbReference>
<dbReference type="AlphaFoldDB" id="A0A1N6GST7"/>
<feature type="region of interest" description="Disordered" evidence="1">
    <location>
        <begin position="35"/>
        <end position="67"/>
    </location>
</feature>
<dbReference type="RefSeq" id="WP_074294453.1">
    <property type="nucleotide sequence ID" value="NZ_FSRU01000001.1"/>
</dbReference>
<organism evidence="3 4">
    <name type="scientific">Paraburkholderia phenazinium</name>
    <dbReference type="NCBI Taxonomy" id="60549"/>
    <lineage>
        <taxon>Bacteria</taxon>
        <taxon>Pseudomonadati</taxon>
        <taxon>Pseudomonadota</taxon>
        <taxon>Betaproteobacteria</taxon>
        <taxon>Burkholderiales</taxon>
        <taxon>Burkholderiaceae</taxon>
        <taxon>Paraburkholderia</taxon>
    </lineage>
</organism>